<feature type="compositionally biased region" description="Polar residues" evidence="3">
    <location>
        <begin position="87"/>
        <end position="99"/>
    </location>
</feature>
<dbReference type="PROSITE" id="PS50002">
    <property type="entry name" value="SH3"/>
    <property type="match status" value="1"/>
</dbReference>
<dbReference type="Proteomes" id="UP000789706">
    <property type="component" value="Unassembled WGS sequence"/>
</dbReference>
<dbReference type="OrthoDB" id="10255964at2759"/>
<gene>
    <name evidence="5" type="ORF">DEBURN_LOCUS3880</name>
</gene>
<dbReference type="InterPro" id="IPR036028">
    <property type="entry name" value="SH3-like_dom_sf"/>
</dbReference>
<comment type="caution">
    <text evidence="5">The sequence shown here is derived from an EMBL/GenBank/DDBJ whole genome shotgun (WGS) entry which is preliminary data.</text>
</comment>
<dbReference type="Pfam" id="PF00018">
    <property type="entry name" value="SH3_1"/>
    <property type="match status" value="1"/>
</dbReference>
<dbReference type="InterPro" id="IPR050670">
    <property type="entry name" value="STAM"/>
</dbReference>
<evidence type="ECO:0000256" key="2">
    <source>
        <dbReference type="PROSITE-ProRule" id="PRU00192"/>
    </source>
</evidence>
<dbReference type="PRINTS" id="PR00452">
    <property type="entry name" value="SH3DOMAIN"/>
</dbReference>
<evidence type="ECO:0000259" key="4">
    <source>
        <dbReference type="PROSITE" id="PS50002"/>
    </source>
</evidence>
<proteinExistence type="predicted"/>
<protein>
    <submittedName>
        <fullName evidence="5">8103_t:CDS:1</fullName>
    </submittedName>
</protein>
<feature type="region of interest" description="Disordered" evidence="3">
    <location>
        <begin position="310"/>
        <end position="377"/>
    </location>
</feature>
<dbReference type="SMART" id="SM00326">
    <property type="entry name" value="SH3"/>
    <property type="match status" value="1"/>
</dbReference>
<keyword evidence="6" id="KW-1185">Reference proteome</keyword>
<dbReference type="AlphaFoldDB" id="A0A9N8WCN1"/>
<dbReference type="Gene3D" id="2.30.30.40">
    <property type="entry name" value="SH3 Domains"/>
    <property type="match status" value="1"/>
</dbReference>
<sequence length="408" mass="45243">MYQKEPVIPGPNESSSNGALSTFDPSVIHIVEIIIRHLEFLNKLNCITTVTLENIKEKLPKPIAHAAPHAPPEPSPTSISGAGDNSPVPSISSEPQKNPSPKIGCEVTILTDRSSQPPFQQPPFQQPQQPQQTQQIPIVAENIRGVLPFPPNTSSPADPPRPIEPPTDKKNEAVIEKKEPIEQLPPYCISVVEALWDLNGDDEDDLNFKKGDTVEVLEKVNEDWWKGRIQGTNVVGIFPKVYTKEIIKPAVTNTATSTVTNRVASPVSNLVTSPLSITPETTTVINNTTYDHQRQMSQTAVSLQHPINQQFPHQRPQQPPQLQQRTLAQAQSRGSFNETSQSIYQTSQPLQSQIPPGQGYFNQNYRPQPQNSQTQPGQFVMQPIQQQTYQNVQNVPTQRNIPNYTGGN</sequence>
<dbReference type="SUPFAM" id="SSF50044">
    <property type="entry name" value="SH3-domain"/>
    <property type="match status" value="1"/>
</dbReference>
<feature type="compositionally biased region" description="Low complexity" evidence="3">
    <location>
        <begin position="310"/>
        <end position="331"/>
    </location>
</feature>
<dbReference type="EMBL" id="CAJVPK010000263">
    <property type="protein sequence ID" value="CAG8485273.1"/>
    <property type="molecule type" value="Genomic_DNA"/>
</dbReference>
<keyword evidence="1 2" id="KW-0728">SH3 domain</keyword>
<dbReference type="InterPro" id="IPR001452">
    <property type="entry name" value="SH3_domain"/>
</dbReference>
<organism evidence="5 6">
    <name type="scientific">Diversispora eburnea</name>
    <dbReference type="NCBI Taxonomy" id="1213867"/>
    <lineage>
        <taxon>Eukaryota</taxon>
        <taxon>Fungi</taxon>
        <taxon>Fungi incertae sedis</taxon>
        <taxon>Mucoromycota</taxon>
        <taxon>Glomeromycotina</taxon>
        <taxon>Glomeromycetes</taxon>
        <taxon>Diversisporales</taxon>
        <taxon>Diversisporaceae</taxon>
        <taxon>Diversispora</taxon>
    </lineage>
</organism>
<name>A0A9N8WCN1_9GLOM</name>
<evidence type="ECO:0000313" key="5">
    <source>
        <dbReference type="EMBL" id="CAG8485273.1"/>
    </source>
</evidence>
<feature type="domain" description="SH3" evidence="4">
    <location>
        <begin position="187"/>
        <end position="248"/>
    </location>
</feature>
<evidence type="ECO:0000256" key="1">
    <source>
        <dbReference type="ARBA" id="ARBA00022443"/>
    </source>
</evidence>
<evidence type="ECO:0000256" key="3">
    <source>
        <dbReference type="SAM" id="MobiDB-lite"/>
    </source>
</evidence>
<dbReference type="CDD" id="cd00174">
    <property type="entry name" value="SH3"/>
    <property type="match status" value="1"/>
</dbReference>
<feature type="region of interest" description="Disordered" evidence="3">
    <location>
        <begin position="64"/>
        <end position="134"/>
    </location>
</feature>
<dbReference type="PRINTS" id="PR00499">
    <property type="entry name" value="P67PHOX"/>
</dbReference>
<reference evidence="5" key="1">
    <citation type="submission" date="2021-06" db="EMBL/GenBank/DDBJ databases">
        <authorList>
            <person name="Kallberg Y."/>
            <person name="Tangrot J."/>
            <person name="Rosling A."/>
        </authorList>
    </citation>
    <scope>NUCLEOTIDE SEQUENCE</scope>
    <source>
        <strain evidence="5">AZ414A</strain>
    </source>
</reference>
<accession>A0A9N8WCN1</accession>
<feature type="compositionally biased region" description="Polar residues" evidence="3">
    <location>
        <begin position="332"/>
        <end position="377"/>
    </location>
</feature>
<dbReference type="PANTHER" id="PTHR45929:SF7">
    <property type="entry name" value="LAS SEVENTEEN-BINDING PROTEIN 1"/>
    <property type="match status" value="1"/>
</dbReference>
<dbReference type="PANTHER" id="PTHR45929">
    <property type="entry name" value="JAK PATHWAY SIGNAL TRANSDUCTION ADAPTOR MOLECULE"/>
    <property type="match status" value="1"/>
</dbReference>
<evidence type="ECO:0000313" key="6">
    <source>
        <dbReference type="Proteomes" id="UP000789706"/>
    </source>
</evidence>